<name>A0ABV7P0F5_9PSEU</name>
<protein>
    <submittedName>
        <fullName evidence="2">DUF4365 domain-containing protein</fullName>
    </submittedName>
</protein>
<dbReference type="Pfam" id="PF14280">
    <property type="entry name" value="DUF4365"/>
    <property type="match status" value="1"/>
</dbReference>
<comment type="caution">
    <text evidence="2">The sequence shown here is derived from an EMBL/GenBank/DDBJ whole genome shotgun (WGS) entry which is preliminary data.</text>
</comment>
<sequence length="203" mass="22390">MAYLYFCAIRVGVADIGAVSVVKSDAVGRRGGRVLDAQNHQGKFGHDYVRALASAAGLLVYEYDLDRVGIDLGFRFPGQPGGLASPAIEVQVKTSSNPKMTGDEWHYDGLTEQQFNWLAGPDFTVPRYLFLLPVPNDRNEYARFETGGMLLHYLAFYLSLENEKPIDEPSTSRRRKVKVPLGNVLTIKSLLRLLFDPAPAGAA</sequence>
<dbReference type="RefSeq" id="WP_378240153.1">
    <property type="nucleotide sequence ID" value="NZ_JBHRWK010000024.1"/>
</dbReference>
<dbReference type="InterPro" id="IPR025375">
    <property type="entry name" value="DUF4365"/>
</dbReference>
<evidence type="ECO:0000259" key="1">
    <source>
        <dbReference type="Pfam" id="PF14280"/>
    </source>
</evidence>
<accession>A0ABV7P0F5</accession>
<dbReference type="EMBL" id="JBHRWK010000024">
    <property type="protein sequence ID" value="MFC3451397.1"/>
    <property type="molecule type" value="Genomic_DNA"/>
</dbReference>
<organism evidence="2 3">
    <name type="scientific">Amycolatopsis speibonae</name>
    <dbReference type="NCBI Taxonomy" id="1450224"/>
    <lineage>
        <taxon>Bacteria</taxon>
        <taxon>Bacillati</taxon>
        <taxon>Actinomycetota</taxon>
        <taxon>Actinomycetes</taxon>
        <taxon>Pseudonocardiales</taxon>
        <taxon>Pseudonocardiaceae</taxon>
        <taxon>Amycolatopsis</taxon>
    </lineage>
</organism>
<evidence type="ECO:0000313" key="3">
    <source>
        <dbReference type="Proteomes" id="UP001595645"/>
    </source>
</evidence>
<feature type="domain" description="DUF4365" evidence="1">
    <location>
        <begin position="43"/>
        <end position="193"/>
    </location>
</feature>
<gene>
    <name evidence="2" type="ORF">ACFOSH_18350</name>
</gene>
<keyword evidence="3" id="KW-1185">Reference proteome</keyword>
<evidence type="ECO:0000313" key="2">
    <source>
        <dbReference type="EMBL" id="MFC3451397.1"/>
    </source>
</evidence>
<reference evidence="3" key="1">
    <citation type="journal article" date="2019" name="Int. J. Syst. Evol. Microbiol.">
        <title>The Global Catalogue of Microorganisms (GCM) 10K type strain sequencing project: providing services to taxonomists for standard genome sequencing and annotation.</title>
        <authorList>
            <consortium name="The Broad Institute Genomics Platform"/>
            <consortium name="The Broad Institute Genome Sequencing Center for Infectious Disease"/>
            <person name="Wu L."/>
            <person name="Ma J."/>
        </authorList>
    </citation>
    <scope>NUCLEOTIDE SEQUENCE [LARGE SCALE GENOMIC DNA]</scope>
    <source>
        <strain evidence="3">CGMCC 4.7676</strain>
    </source>
</reference>
<proteinExistence type="predicted"/>
<dbReference type="Proteomes" id="UP001595645">
    <property type="component" value="Unassembled WGS sequence"/>
</dbReference>